<dbReference type="PANTHER" id="PTHR43300">
    <property type="entry name" value="ACETYLTRANSFERASE"/>
    <property type="match status" value="1"/>
</dbReference>
<dbReference type="GO" id="GO:0016746">
    <property type="term" value="F:acyltransferase activity"/>
    <property type="evidence" value="ECO:0007669"/>
    <property type="project" value="UniProtKB-KW"/>
</dbReference>
<proteinExistence type="inferred from homology"/>
<keyword evidence="6" id="KW-1185">Reference proteome</keyword>
<evidence type="ECO:0000313" key="5">
    <source>
        <dbReference type="EMBL" id="KIC94690.1"/>
    </source>
</evidence>
<dbReference type="InterPro" id="IPR001451">
    <property type="entry name" value="Hexapep"/>
</dbReference>
<protein>
    <recommendedName>
        <fullName evidence="7">Hexapeptide transferase</fullName>
    </recommendedName>
</protein>
<dbReference type="AlphaFoldDB" id="A0A0C1IKI2"/>
<accession>A0A0C1IKI2</accession>
<organism evidence="5 6">
    <name type="scientific">Flavihumibacter solisilvae</name>
    <dbReference type="NCBI Taxonomy" id="1349421"/>
    <lineage>
        <taxon>Bacteria</taxon>
        <taxon>Pseudomonadati</taxon>
        <taxon>Bacteroidota</taxon>
        <taxon>Chitinophagia</taxon>
        <taxon>Chitinophagales</taxon>
        <taxon>Chitinophagaceae</taxon>
        <taxon>Flavihumibacter</taxon>
    </lineage>
</organism>
<evidence type="ECO:0000256" key="2">
    <source>
        <dbReference type="ARBA" id="ARBA00022679"/>
    </source>
</evidence>
<dbReference type="PROSITE" id="PS00101">
    <property type="entry name" value="HEXAPEP_TRANSFERASES"/>
    <property type="match status" value="1"/>
</dbReference>
<sequence length="197" mass="20904">MSLIDPSAFIHPTTVIDGGAVVGSGTRIWHFCHLMQGAVVGDNCILGQNVYVDNNVQVGNGVKIQNNVSLFNGVSLADDVFVGPSVVFTNVINPRAFVERKQEFRPTPVGHGASIGANATIICGISIGEYAFIGAGAVVTKDVPAHALVTGNPAKVQGWVSRNGYKLDFAGSDTFFCEAENKTYRHQKGLISIINET</sequence>
<dbReference type="CDD" id="cd03358">
    <property type="entry name" value="LbH_WxcM_N_like"/>
    <property type="match status" value="1"/>
</dbReference>
<dbReference type="EMBL" id="JSVC01000010">
    <property type="protein sequence ID" value="KIC94690.1"/>
    <property type="molecule type" value="Genomic_DNA"/>
</dbReference>
<gene>
    <name evidence="5" type="ORF">OI18_09360</name>
</gene>
<dbReference type="InterPro" id="IPR018357">
    <property type="entry name" value="Hexapep_transf_CS"/>
</dbReference>
<keyword evidence="3" id="KW-0677">Repeat</keyword>
<dbReference type="SUPFAM" id="SSF51161">
    <property type="entry name" value="Trimeric LpxA-like enzymes"/>
    <property type="match status" value="1"/>
</dbReference>
<dbReference type="InterPro" id="IPR011004">
    <property type="entry name" value="Trimer_LpxA-like_sf"/>
</dbReference>
<keyword evidence="2" id="KW-0808">Transferase</keyword>
<reference evidence="5 6" key="1">
    <citation type="submission" date="2014-11" db="EMBL/GenBank/DDBJ databases">
        <title>Genome sequence of Flavihumibacter solisilvae 3-3.</title>
        <authorList>
            <person name="Zhou G."/>
            <person name="Li M."/>
            <person name="Wang G."/>
        </authorList>
    </citation>
    <scope>NUCLEOTIDE SEQUENCE [LARGE SCALE GENOMIC DNA]</scope>
    <source>
        <strain evidence="5 6">3-3</strain>
    </source>
</reference>
<evidence type="ECO:0000256" key="3">
    <source>
        <dbReference type="ARBA" id="ARBA00022737"/>
    </source>
</evidence>
<dbReference type="Pfam" id="PF00132">
    <property type="entry name" value="Hexapep"/>
    <property type="match status" value="1"/>
</dbReference>
<evidence type="ECO:0000313" key="6">
    <source>
        <dbReference type="Proteomes" id="UP000031408"/>
    </source>
</evidence>
<comment type="caution">
    <text evidence="5">The sequence shown here is derived from an EMBL/GenBank/DDBJ whole genome shotgun (WGS) entry which is preliminary data.</text>
</comment>
<dbReference type="Proteomes" id="UP000031408">
    <property type="component" value="Unassembled WGS sequence"/>
</dbReference>
<keyword evidence="4" id="KW-0012">Acyltransferase</keyword>
<dbReference type="STRING" id="1349421.OI18_09360"/>
<dbReference type="OrthoDB" id="9801697at2"/>
<evidence type="ECO:0008006" key="7">
    <source>
        <dbReference type="Google" id="ProtNLM"/>
    </source>
</evidence>
<evidence type="ECO:0000256" key="4">
    <source>
        <dbReference type="ARBA" id="ARBA00023315"/>
    </source>
</evidence>
<comment type="similarity">
    <text evidence="1">Belongs to the transferase hexapeptide repeat family.</text>
</comment>
<dbReference type="Pfam" id="PF14602">
    <property type="entry name" value="Hexapep_2"/>
    <property type="match status" value="1"/>
</dbReference>
<dbReference type="Gene3D" id="2.160.10.10">
    <property type="entry name" value="Hexapeptide repeat proteins"/>
    <property type="match status" value="1"/>
</dbReference>
<dbReference type="InterPro" id="IPR050179">
    <property type="entry name" value="Trans_hexapeptide_repeat"/>
</dbReference>
<evidence type="ECO:0000256" key="1">
    <source>
        <dbReference type="ARBA" id="ARBA00007274"/>
    </source>
</evidence>
<dbReference type="PANTHER" id="PTHR43300:SF4">
    <property type="entry name" value="ACYL-[ACYL-CARRIER-PROTEIN]--UDP-N-ACETYLGLUCOSAMINE O-ACYLTRANSFERASE"/>
    <property type="match status" value="1"/>
</dbReference>
<dbReference type="RefSeq" id="WP_039139325.1">
    <property type="nucleotide sequence ID" value="NZ_JSVC01000010.1"/>
</dbReference>
<name>A0A0C1IKI2_9BACT</name>